<evidence type="ECO:0000313" key="3">
    <source>
        <dbReference type="EMBL" id="MDQ8208823.1"/>
    </source>
</evidence>
<dbReference type="Proteomes" id="UP001225316">
    <property type="component" value="Unassembled WGS sequence"/>
</dbReference>
<keyword evidence="3" id="KW-0548">Nucleotidyltransferase</keyword>
<dbReference type="GO" id="GO:0016779">
    <property type="term" value="F:nucleotidyltransferase activity"/>
    <property type="evidence" value="ECO:0007669"/>
    <property type="project" value="UniProtKB-KW"/>
</dbReference>
<dbReference type="NCBIfam" id="NF004804">
    <property type="entry name" value="PRK06153.1-3"/>
    <property type="match status" value="1"/>
</dbReference>
<feature type="domain" description="DUF6791" evidence="2">
    <location>
        <begin position="10"/>
        <end position="159"/>
    </location>
</feature>
<dbReference type="InterPro" id="IPR035985">
    <property type="entry name" value="Ubiquitin-activating_enz"/>
</dbReference>
<sequence>MSLRLINLNPDLSRLRDEGYEVRITSNYLLVENVPYVTSERVVSRGTLVSELTLSGDKTARPNTHVAYFTGSIPCNKDGSQITAILHTTNAQRLTGELTVNCSFSNKPTEGYADYHHKMSRYVEMISAPAKSIDVDASAQTFRVRETTEDESVFVYPDTNSSRASISAATEQVAGLKIGIVGLGGTGSYLLDFIAKTPVAEIHVFDGDIMQTHNAFRAPGAPSIDELNQEQTKVEYLKGIYSKMHRGIHVHPAYMDEQNIAELAGLDFVFLSMDKGRIKKDITNFLEERDIAFIDVGIGVELVDNRLMGTVRTTISTKDARDHISKHIGFADDNVEDLYSSNIQIAELNALNATMAVIRWKKHYSFYHDSKSELNSSYTIGFNTLESE</sequence>
<accession>A0ABU1AXD0</accession>
<dbReference type="Gene3D" id="3.40.50.720">
    <property type="entry name" value="NAD(P)-binding Rossmann-like Domain"/>
    <property type="match status" value="1"/>
</dbReference>
<feature type="domain" description="THIF-type NAD/FAD binding fold" evidence="1">
    <location>
        <begin position="170"/>
        <end position="298"/>
    </location>
</feature>
<evidence type="ECO:0000313" key="4">
    <source>
        <dbReference type="Proteomes" id="UP001225316"/>
    </source>
</evidence>
<proteinExistence type="predicted"/>
<evidence type="ECO:0000259" key="1">
    <source>
        <dbReference type="Pfam" id="PF00899"/>
    </source>
</evidence>
<dbReference type="EMBL" id="JARXHW010000041">
    <property type="protein sequence ID" value="MDQ8208823.1"/>
    <property type="molecule type" value="Genomic_DNA"/>
</dbReference>
<dbReference type="RefSeq" id="WP_308951521.1">
    <property type="nucleotide sequence ID" value="NZ_JARXHW010000041.1"/>
</dbReference>
<dbReference type="NCBIfam" id="NF004805">
    <property type="entry name" value="PRK06153.1-4"/>
    <property type="match status" value="1"/>
</dbReference>
<keyword evidence="4" id="KW-1185">Reference proteome</keyword>
<protein>
    <submittedName>
        <fullName evidence="3">ThiF family adenylyltransferase</fullName>
    </submittedName>
</protein>
<comment type="caution">
    <text evidence="3">The sequence shown here is derived from an EMBL/GenBank/DDBJ whole genome shotgun (WGS) entry which is preliminary data.</text>
</comment>
<evidence type="ECO:0000259" key="2">
    <source>
        <dbReference type="Pfam" id="PF20590"/>
    </source>
</evidence>
<gene>
    <name evidence="3" type="ORF">QEH52_14950</name>
</gene>
<dbReference type="SUPFAM" id="SSF69572">
    <property type="entry name" value="Activating enzymes of the ubiquitin-like proteins"/>
    <property type="match status" value="1"/>
</dbReference>
<dbReference type="InterPro" id="IPR046741">
    <property type="entry name" value="DUF6791"/>
</dbReference>
<dbReference type="Pfam" id="PF00899">
    <property type="entry name" value="ThiF"/>
    <property type="match status" value="1"/>
</dbReference>
<dbReference type="CDD" id="cd01483">
    <property type="entry name" value="E1_enzyme_family"/>
    <property type="match status" value="1"/>
</dbReference>
<dbReference type="InterPro" id="IPR000594">
    <property type="entry name" value="ThiF_NAD_FAD-bd"/>
</dbReference>
<dbReference type="Pfam" id="PF20590">
    <property type="entry name" value="DUF6791"/>
    <property type="match status" value="1"/>
</dbReference>
<keyword evidence="3" id="KW-0808">Transferase</keyword>
<name>A0ABU1AXD0_9BACT</name>
<organism evidence="3 4">
    <name type="scientific">Thalassobacterium maritimum</name>
    <dbReference type="NCBI Taxonomy" id="3041265"/>
    <lineage>
        <taxon>Bacteria</taxon>
        <taxon>Pseudomonadati</taxon>
        <taxon>Verrucomicrobiota</taxon>
        <taxon>Opitutia</taxon>
        <taxon>Puniceicoccales</taxon>
        <taxon>Coraliomargaritaceae</taxon>
        <taxon>Thalassobacterium</taxon>
    </lineage>
</organism>
<reference evidence="3 4" key="1">
    <citation type="submission" date="2023-04" db="EMBL/GenBank/DDBJ databases">
        <title>A novel bacteria isolated from coastal sediment.</title>
        <authorList>
            <person name="Liu X.-J."/>
            <person name="Du Z.-J."/>
        </authorList>
    </citation>
    <scope>NUCLEOTIDE SEQUENCE [LARGE SCALE GENOMIC DNA]</scope>
    <source>
        <strain evidence="3 4">SDUM461003</strain>
    </source>
</reference>